<gene>
    <name evidence="2" type="ORF">CR201_G0003000</name>
</gene>
<feature type="region of interest" description="Disordered" evidence="1">
    <location>
        <begin position="116"/>
        <end position="136"/>
    </location>
</feature>
<reference evidence="2" key="1">
    <citation type="submission" date="2017-12" db="EMBL/GenBank/DDBJ databases">
        <title>High-resolution comparative analysis of great ape genomes.</title>
        <authorList>
            <person name="Pollen A."/>
            <person name="Hastie A."/>
            <person name="Hormozdiari F."/>
            <person name="Dougherty M."/>
            <person name="Liu R."/>
            <person name="Chaisson M."/>
            <person name="Hoppe E."/>
            <person name="Hill C."/>
            <person name="Pang A."/>
            <person name="Hillier L."/>
            <person name="Baker C."/>
            <person name="Armstrong J."/>
            <person name="Shendure J."/>
            <person name="Paten B."/>
            <person name="Wilson R."/>
            <person name="Chao H."/>
            <person name="Schneider V."/>
            <person name="Ventura M."/>
            <person name="Kronenberg Z."/>
            <person name="Murali S."/>
            <person name="Gordon D."/>
            <person name="Cantsilieris S."/>
            <person name="Munson K."/>
            <person name="Nelson B."/>
            <person name="Raja A."/>
            <person name="Underwood J."/>
            <person name="Diekhans M."/>
            <person name="Fiddes I."/>
            <person name="Haussler D."/>
            <person name="Eichler E."/>
        </authorList>
    </citation>
    <scope>NUCLEOTIDE SEQUENCE [LARGE SCALE GENOMIC DNA]</scope>
    <source>
        <strain evidence="2">Susie</strain>
    </source>
</reference>
<feature type="region of interest" description="Disordered" evidence="1">
    <location>
        <begin position="591"/>
        <end position="620"/>
    </location>
</feature>
<feature type="region of interest" description="Disordered" evidence="1">
    <location>
        <begin position="157"/>
        <end position="255"/>
    </location>
</feature>
<dbReference type="AlphaFoldDB" id="A0A2J8XBM2"/>
<proteinExistence type="predicted"/>
<feature type="region of interest" description="Disordered" evidence="1">
    <location>
        <begin position="1"/>
        <end position="35"/>
    </location>
</feature>
<evidence type="ECO:0000313" key="2">
    <source>
        <dbReference type="EMBL" id="PNJ79308.1"/>
    </source>
</evidence>
<dbReference type="STRING" id="9601.ENSPPYP00000013689"/>
<organism evidence="2">
    <name type="scientific">Pongo abelii</name>
    <name type="common">Sumatran orangutan</name>
    <name type="synonym">Pongo pygmaeus abelii</name>
    <dbReference type="NCBI Taxonomy" id="9601"/>
    <lineage>
        <taxon>Eukaryota</taxon>
        <taxon>Metazoa</taxon>
        <taxon>Chordata</taxon>
        <taxon>Craniata</taxon>
        <taxon>Vertebrata</taxon>
        <taxon>Euteleostomi</taxon>
        <taxon>Mammalia</taxon>
        <taxon>Eutheria</taxon>
        <taxon>Euarchontoglires</taxon>
        <taxon>Primates</taxon>
        <taxon>Haplorrhini</taxon>
        <taxon>Catarrhini</taxon>
        <taxon>Hominidae</taxon>
        <taxon>Pongo</taxon>
    </lineage>
</organism>
<dbReference type="PANTHER" id="PTHR34438:SF1">
    <property type="entry name" value="CHROMOSOME 2 OPEN READING FRAME 81"/>
    <property type="match status" value="1"/>
</dbReference>
<sequence length="645" mass="69805">MEMQSPIVQRQERQVRDRGVTRSKAEKVRPPTVPVPQVDIVPGRLNEAEWMALTALEEGEDVVGDILADLLARVMDSAFKVYLTQQCIPFTISQAREAMLQITEWRFLARDEGESAVAEDPTWGEDEEPSACTTDSWAQGSVPVLHAPTSEGLENFQGEVHSSGASPDSSAITPALHFPTSHCPSAFPQDPGGVDRIPLGRSWMGRGSQEQMESWEPSPELRVTSAPPPTSELFQEAGPRGPVEEADGQSRGLSSAGSLSASFQLLVEEAPADDADPSLDPYLVASPQASTEMGHPLGFHLSLEDLCCCMPQLDAAGNRLELRSEGVPCIASGVLLSYPSVGGATRPSASFQQQRAGPSDVRLSAHHHWMRRKAAVKRLDPARLPCHWVRPLAEVLVPDSQTRPLEAYRGRQRGEKTKARAEPQALGPGTRVSPAAFFPLRPGIPFRALDSGPALLFPTLNLGLSSPSLESKLPLPNSRIRLLTTHPVLPDVARSPSPKVWPSARWPSGWEGEAELLGELWAGRTRVLPQGLELADSLADGLDPGRWPRTTPPVLEATSQVMWKPVLLPEALKLAPGVSMWNQSTQVLLSSGVPEQEDKEGSTFPPVEQHPIQTGAPKPQVTVAQLMKNSAPKVWSRSSKPAASL</sequence>
<feature type="compositionally biased region" description="Polar residues" evidence="1">
    <location>
        <begin position="163"/>
        <end position="172"/>
    </location>
</feature>
<evidence type="ECO:0000256" key="1">
    <source>
        <dbReference type="SAM" id="MobiDB-lite"/>
    </source>
</evidence>
<feature type="compositionally biased region" description="Basic and acidic residues" evidence="1">
    <location>
        <begin position="10"/>
        <end position="29"/>
    </location>
</feature>
<dbReference type="EMBL" id="NDHI03003368">
    <property type="protein sequence ID" value="PNJ79308.1"/>
    <property type="molecule type" value="Genomic_DNA"/>
</dbReference>
<dbReference type="InterPro" id="IPR028042">
    <property type="entry name" value="DUF4639"/>
</dbReference>
<accession>A0A2J8XBM2</accession>
<comment type="caution">
    <text evidence="2">The sequence shown here is derived from an EMBL/GenBank/DDBJ whole genome shotgun (WGS) entry which is preliminary data.</text>
</comment>
<dbReference type="Pfam" id="PF15479">
    <property type="entry name" value="DUF4639"/>
    <property type="match status" value="2"/>
</dbReference>
<name>A0A2J8XBM2_PONAB</name>
<dbReference type="PANTHER" id="PTHR34438">
    <property type="entry name" value="SI:DKEY-97L20.6"/>
    <property type="match status" value="1"/>
</dbReference>
<protein>
    <submittedName>
        <fullName evidence="2">C2orf81 isoform 4</fullName>
    </submittedName>
</protein>